<reference evidence="2 3" key="1">
    <citation type="submission" date="2019-08" db="EMBL/GenBank/DDBJ databases">
        <authorList>
            <person name="Peeters C."/>
        </authorList>
    </citation>
    <scope>NUCLEOTIDE SEQUENCE [LARGE SCALE GENOMIC DNA]</scope>
    <source>
        <strain evidence="2 3">LMG 30175</strain>
    </source>
</reference>
<evidence type="ECO:0000313" key="2">
    <source>
        <dbReference type="EMBL" id="VVE59599.1"/>
    </source>
</evidence>
<organism evidence="2 3">
    <name type="scientific">Pandoraea terrae</name>
    <dbReference type="NCBI Taxonomy" id="1537710"/>
    <lineage>
        <taxon>Bacteria</taxon>
        <taxon>Pseudomonadati</taxon>
        <taxon>Pseudomonadota</taxon>
        <taxon>Betaproteobacteria</taxon>
        <taxon>Burkholderiales</taxon>
        <taxon>Burkholderiaceae</taxon>
        <taxon>Pandoraea</taxon>
    </lineage>
</organism>
<feature type="region of interest" description="Disordered" evidence="1">
    <location>
        <begin position="69"/>
        <end position="96"/>
    </location>
</feature>
<evidence type="ECO:0000313" key="3">
    <source>
        <dbReference type="Proteomes" id="UP000414233"/>
    </source>
</evidence>
<gene>
    <name evidence="2" type="ORF">PTE30175_05527</name>
</gene>
<dbReference type="EMBL" id="CABPRZ010000046">
    <property type="protein sequence ID" value="VVE59599.1"/>
    <property type="molecule type" value="Genomic_DNA"/>
</dbReference>
<keyword evidence="3" id="KW-1185">Reference proteome</keyword>
<dbReference type="Proteomes" id="UP000414233">
    <property type="component" value="Unassembled WGS sequence"/>
</dbReference>
<dbReference type="OrthoDB" id="8935431at2"/>
<name>A0A5E4ZE75_9BURK</name>
<protein>
    <submittedName>
        <fullName evidence="2">Hemagglutinin-related protein</fullName>
    </submittedName>
</protein>
<evidence type="ECO:0000256" key="1">
    <source>
        <dbReference type="SAM" id="MobiDB-lite"/>
    </source>
</evidence>
<dbReference type="RefSeq" id="WP_150700242.1">
    <property type="nucleotide sequence ID" value="NZ_CABPRZ010000046.1"/>
</dbReference>
<sequence>MNASEATVGKIFNEEEIRAGFEIVEPLQREVGVFVNHRAREAGALGKARDAEQDPAIRAQLDAQLTEAQKWGPGRESRHADQANGLPADDTRGRYFNNLPRHVHANLGLASPNRAARVRRDAP</sequence>
<accession>A0A5E4ZE75</accession>
<proteinExistence type="predicted"/>
<dbReference type="AlphaFoldDB" id="A0A5E4ZE75"/>